<keyword evidence="3" id="KW-0813">Transport</keyword>
<evidence type="ECO:0000256" key="3">
    <source>
        <dbReference type="ARBA" id="ARBA00022448"/>
    </source>
</evidence>
<dbReference type="PANTHER" id="PTHR14233">
    <property type="entry name" value="DUF914-RELATED"/>
    <property type="match status" value="1"/>
</dbReference>
<feature type="transmembrane region" description="Helical" evidence="8">
    <location>
        <begin position="124"/>
        <end position="147"/>
    </location>
</feature>
<feature type="transmembrane region" description="Helical" evidence="8">
    <location>
        <begin position="159"/>
        <end position="177"/>
    </location>
</feature>
<comment type="similarity">
    <text evidence="2">Belongs to the SLC35F solute transporter family.</text>
</comment>
<evidence type="ECO:0008006" key="11">
    <source>
        <dbReference type="Google" id="ProtNLM"/>
    </source>
</evidence>
<dbReference type="PANTHER" id="PTHR14233:SF4">
    <property type="entry name" value="SOLUTE CARRIER FAMILY 35 MEMBER F2"/>
    <property type="match status" value="1"/>
</dbReference>
<keyword evidence="5 8" id="KW-1133">Transmembrane helix</keyword>
<dbReference type="InterPro" id="IPR052221">
    <property type="entry name" value="SLC35F_Transporter"/>
</dbReference>
<dbReference type="InterPro" id="IPR009262">
    <property type="entry name" value="SLC35_F1/F2/F6"/>
</dbReference>
<evidence type="ECO:0000256" key="7">
    <source>
        <dbReference type="SAM" id="MobiDB-lite"/>
    </source>
</evidence>
<evidence type="ECO:0000313" key="9">
    <source>
        <dbReference type="EMBL" id="KAA0149078.1"/>
    </source>
</evidence>
<feature type="transmembrane region" description="Helical" evidence="8">
    <location>
        <begin position="216"/>
        <end position="234"/>
    </location>
</feature>
<evidence type="ECO:0000256" key="5">
    <source>
        <dbReference type="ARBA" id="ARBA00022989"/>
    </source>
</evidence>
<dbReference type="EMBL" id="VLTN01000046">
    <property type="protein sequence ID" value="KAA0149078.1"/>
    <property type="molecule type" value="Genomic_DNA"/>
</dbReference>
<evidence type="ECO:0000256" key="2">
    <source>
        <dbReference type="ARBA" id="ARBA00007863"/>
    </source>
</evidence>
<evidence type="ECO:0000256" key="1">
    <source>
        <dbReference type="ARBA" id="ARBA00004141"/>
    </source>
</evidence>
<feature type="compositionally biased region" description="Basic and acidic residues" evidence="7">
    <location>
        <begin position="264"/>
        <end position="274"/>
    </location>
</feature>
<keyword evidence="10" id="KW-1185">Reference proteome</keyword>
<dbReference type="GO" id="GO:0016020">
    <property type="term" value="C:membrane"/>
    <property type="evidence" value="ECO:0007669"/>
    <property type="project" value="UniProtKB-SubCell"/>
</dbReference>
<dbReference type="SUPFAM" id="SSF103481">
    <property type="entry name" value="Multidrug resistance efflux transporter EmrE"/>
    <property type="match status" value="2"/>
</dbReference>
<evidence type="ECO:0000256" key="8">
    <source>
        <dbReference type="SAM" id="Phobius"/>
    </source>
</evidence>
<dbReference type="Pfam" id="PF06027">
    <property type="entry name" value="SLC35F"/>
    <property type="match status" value="1"/>
</dbReference>
<feature type="transmembrane region" description="Helical" evidence="8">
    <location>
        <begin position="63"/>
        <end position="82"/>
    </location>
</feature>
<evidence type="ECO:0000313" key="10">
    <source>
        <dbReference type="Proteomes" id="UP000323011"/>
    </source>
</evidence>
<dbReference type="OMA" id="IHWSTEA"/>
<organism evidence="9 10">
    <name type="scientific">Cafeteria roenbergensis</name>
    <name type="common">Marine flagellate</name>
    <dbReference type="NCBI Taxonomy" id="33653"/>
    <lineage>
        <taxon>Eukaryota</taxon>
        <taxon>Sar</taxon>
        <taxon>Stramenopiles</taxon>
        <taxon>Bigyra</taxon>
        <taxon>Opalozoa</taxon>
        <taxon>Bicosoecida</taxon>
        <taxon>Cafeteriaceae</taxon>
        <taxon>Cafeteria</taxon>
    </lineage>
</organism>
<comment type="caution">
    <text evidence="9">The sequence shown here is derived from an EMBL/GenBank/DDBJ whole genome shotgun (WGS) entry which is preliminary data.</text>
</comment>
<feature type="compositionally biased region" description="Low complexity" evidence="7">
    <location>
        <begin position="294"/>
        <end position="310"/>
    </location>
</feature>
<feature type="region of interest" description="Disordered" evidence="7">
    <location>
        <begin position="263"/>
        <end position="310"/>
    </location>
</feature>
<gene>
    <name evidence="9" type="ORF">FNF29_06166</name>
</gene>
<dbReference type="AlphaFoldDB" id="A0A5A8C8F7"/>
<feature type="transmembrane region" description="Helical" evidence="8">
    <location>
        <begin position="94"/>
        <end position="112"/>
    </location>
</feature>
<evidence type="ECO:0000256" key="4">
    <source>
        <dbReference type="ARBA" id="ARBA00022692"/>
    </source>
</evidence>
<accession>A0A5A8C8F7</accession>
<feature type="transmembrane region" description="Helical" evidence="8">
    <location>
        <begin position="32"/>
        <end position="51"/>
    </location>
</feature>
<proteinExistence type="inferred from homology"/>
<protein>
    <recommendedName>
        <fullName evidence="11">EamA domain-containing protein</fullName>
    </recommendedName>
</protein>
<reference evidence="9 10" key="1">
    <citation type="submission" date="2019-07" db="EMBL/GenBank/DDBJ databases">
        <title>Genomes of Cafeteria roenbergensis.</title>
        <authorList>
            <person name="Fischer M.G."/>
            <person name="Hackl T."/>
            <person name="Roman M."/>
        </authorList>
    </citation>
    <scope>NUCLEOTIDE SEQUENCE [LARGE SCALE GENOMIC DNA]</scope>
    <source>
        <strain evidence="9 10">BVI</strain>
    </source>
</reference>
<evidence type="ECO:0000256" key="6">
    <source>
        <dbReference type="ARBA" id="ARBA00023136"/>
    </source>
</evidence>
<dbReference type="Proteomes" id="UP000323011">
    <property type="component" value="Unassembled WGS sequence"/>
</dbReference>
<feature type="transmembrane region" description="Helical" evidence="8">
    <location>
        <begin position="7"/>
        <end position="26"/>
    </location>
</feature>
<dbReference type="InterPro" id="IPR037185">
    <property type="entry name" value="EmrE-like"/>
</dbReference>
<dbReference type="GO" id="GO:0022857">
    <property type="term" value="F:transmembrane transporter activity"/>
    <property type="evidence" value="ECO:0007669"/>
    <property type="project" value="InterPro"/>
</dbReference>
<feature type="transmembrane region" description="Helical" evidence="8">
    <location>
        <begin position="189"/>
        <end position="210"/>
    </location>
</feature>
<comment type="subcellular location">
    <subcellularLocation>
        <location evidence="1">Membrane</location>
        <topology evidence="1">Multi-pass membrane protein</topology>
    </subcellularLocation>
</comment>
<keyword evidence="4 8" id="KW-0812">Transmembrane</keyword>
<name>A0A5A8C8F7_CAFRO</name>
<keyword evidence="6 8" id="KW-0472">Membrane</keyword>
<sequence length="310" mass="32256">MGGAPWWVYLIVALMDVEANFLVVSAYQYTTITSVMLLDCLSIPGSMLLLYTALGTRFSPRHLVAALACLGGVVALVFSDAVGGGSAPDDDKRWVGDLLCVGGAALYSLSNVSQEVMVRLYGPADFLGAIGAFGTLISALQIAIVAQGETEQWSHWDDQTALLVAGFAGCLFAMYVLTARFLQASDAAVFNLSLLTSDMWAILASAVIFGDALQPLYFVALALVVAGLVGYHAGAAPRDVDSGGCVGGYLHRLGWRGSALQSEAGREGAGHPDDETVPTLRKRHPGSGEASPEAGARLAGQAADADSARA</sequence>